<dbReference type="Proteomes" id="UP000190285">
    <property type="component" value="Unassembled WGS sequence"/>
</dbReference>
<dbReference type="RefSeq" id="WP_079493001.1">
    <property type="nucleotide sequence ID" value="NZ_FUZT01000008.1"/>
</dbReference>
<dbReference type="EMBL" id="FUZT01000008">
    <property type="protein sequence ID" value="SKC78928.1"/>
    <property type="molecule type" value="Genomic_DNA"/>
</dbReference>
<dbReference type="AlphaFoldDB" id="A0A1T5LTQ0"/>
<gene>
    <name evidence="1" type="ORF">SAMN02194393_03234</name>
</gene>
<sequence>MDYKKLTSPCGIDCFNCEAYEKNITEEMQAYLAKVLKKSKEDVMCKGCRIQGRCVLYPFPCEILECAKTKVVEFCFECCEFPCEKLNPCVDKAEKYPHNLKVYNLCKISRIGVDKWAEEAKQIRETYYKGKFTIGRGSCQGPKRINNKLNERG</sequence>
<evidence type="ECO:0008006" key="3">
    <source>
        <dbReference type="Google" id="ProtNLM"/>
    </source>
</evidence>
<dbReference type="Pfam" id="PF12675">
    <property type="entry name" value="DUF3795"/>
    <property type="match status" value="1"/>
</dbReference>
<reference evidence="1 2" key="1">
    <citation type="submission" date="2017-02" db="EMBL/GenBank/DDBJ databases">
        <authorList>
            <person name="Peterson S.W."/>
        </authorList>
    </citation>
    <scope>NUCLEOTIDE SEQUENCE [LARGE SCALE GENOMIC DNA]</scope>
    <source>
        <strain evidence="1 2">M1</strain>
    </source>
</reference>
<dbReference type="OrthoDB" id="5419848at2"/>
<dbReference type="InterPro" id="IPR024227">
    <property type="entry name" value="DUF3795"/>
</dbReference>
<accession>A0A1T5LTQ0</accession>
<evidence type="ECO:0000313" key="1">
    <source>
        <dbReference type="EMBL" id="SKC78928.1"/>
    </source>
</evidence>
<protein>
    <recommendedName>
        <fullName evidence="3">DUF3795 domain-containing protein</fullName>
    </recommendedName>
</protein>
<dbReference type="STRING" id="36842.SAMN02194393_03234"/>
<keyword evidence="2" id="KW-1185">Reference proteome</keyword>
<proteinExistence type="predicted"/>
<evidence type="ECO:0000313" key="2">
    <source>
        <dbReference type="Proteomes" id="UP000190285"/>
    </source>
</evidence>
<name>A0A1T5LTQ0_9FIRM</name>
<organism evidence="1 2">
    <name type="scientific">Maledivibacter halophilus</name>
    <dbReference type="NCBI Taxonomy" id="36842"/>
    <lineage>
        <taxon>Bacteria</taxon>
        <taxon>Bacillati</taxon>
        <taxon>Bacillota</taxon>
        <taxon>Clostridia</taxon>
        <taxon>Peptostreptococcales</taxon>
        <taxon>Caminicellaceae</taxon>
        <taxon>Maledivibacter</taxon>
    </lineage>
</organism>